<dbReference type="EMBL" id="DF236956">
    <property type="protein sequence ID" value="GAQ78071.1"/>
    <property type="molecule type" value="Genomic_DNA"/>
</dbReference>
<dbReference type="GO" id="GO:0044528">
    <property type="term" value="P:regulation of mitochondrial mRNA stability"/>
    <property type="evidence" value="ECO:0000318"/>
    <property type="project" value="GO_Central"/>
</dbReference>
<evidence type="ECO:0000313" key="3">
    <source>
        <dbReference type="EMBL" id="GAQ78071.1"/>
    </source>
</evidence>
<dbReference type="InterPro" id="IPR050870">
    <property type="entry name" value="FAST_kinase"/>
</dbReference>
<feature type="region of interest" description="Disordered" evidence="1">
    <location>
        <begin position="677"/>
        <end position="719"/>
    </location>
</feature>
<dbReference type="GO" id="GO:1901259">
    <property type="term" value="P:chloroplast rRNA processing"/>
    <property type="evidence" value="ECO:0000318"/>
    <property type="project" value="GO_Central"/>
</dbReference>
<dbReference type="InterPro" id="IPR013584">
    <property type="entry name" value="RAP"/>
</dbReference>
<evidence type="ECO:0000259" key="2">
    <source>
        <dbReference type="PROSITE" id="PS51286"/>
    </source>
</evidence>
<dbReference type="GO" id="GO:0035770">
    <property type="term" value="C:ribonucleoprotein granule"/>
    <property type="evidence" value="ECO:0000318"/>
    <property type="project" value="GO_Central"/>
</dbReference>
<dbReference type="SMART" id="SM00952">
    <property type="entry name" value="RAP"/>
    <property type="match status" value="1"/>
</dbReference>
<keyword evidence="4" id="KW-1185">Reference proteome</keyword>
<dbReference type="Pfam" id="PF08373">
    <property type="entry name" value="RAP"/>
    <property type="match status" value="1"/>
</dbReference>
<proteinExistence type="predicted"/>
<accession>A0A1Y1HM57</accession>
<gene>
    <name evidence="3" type="ORF">KFL_000070400</name>
</gene>
<feature type="compositionally biased region" description="Low complexity" evidence="1">
    <location>
        <begin position="696"/>
        <end position="719"/>
    </location>
</feature>
<evidence type="ECO:0000313" key="4">
    <source>
        <dbReference type="Proteomes" id="UP000054558"/>
    </source>
</evidence>
<feature type="compositionally biased region" description="Low complexity" evidence="1">
    <location>
        <begin position="625"/>
        <end position="635"/>
    </location>
</feature>
<organism evidence="3 4">
    <name type="scientific">Klebsormidium nitens</name>
    <name type="common">Green alga</name>
    <name type="synonym">Ulothrix nitens</name>
    <dbReference type="NCBI Taxonomy" id="105231"/>
    <lineage>
        <taxon>Eukaryota</taxon>
        <taxon>Viridiplantae</taxon>
        <taxon>Streptophyta</taxon>
        <taxon>Klebsormidiophyceae</taxon>
        <taxon>Klebsormidiales</taxon>
        <taxon>Klebsormidiaceae</taxon>
        <taxon>Klebsormidium</taxon>
    </lineage>
</organism>
<evidence type="ECO:0000256" key="1">
    <source>
        <dbReference type="SAM" id="MobiDB-lite"/>
    </source>
</evidence>
<dbReference type="GO" id="GO:0000963">
    <property type="term" value="P:mitochondrial RNA processing"/>
    <property type="evidence" value="ECO:0000318"/>
    <property type="project" value="GO_Central"/>
</dbReference>
<feature type="domain" description="RAP" evidence="2">
    <location>
        <begin position="865"/>
        <end position="923"/>
    </location>
</feature>
<feature type="region of interest" description="Disordered" evidence="1">
    <location>
        <begin position="112"/>
        <end position="132"/>
    </location>
</feature>
<dbReference type="GO" id="GO:0003723">
    <property type="term" value="F:RNA binding"/>
    <property type="evidence" value="ECO:0000318"/>
    <property type="project" value="GO_Central"/>
</dbReference>
<dbReference type="Proteomes" id="UP000054558">
    <property type="component" value="Unassembled WGS sequence"/>
</dbReference>
<name>A0A1Y1HM57_KLENI</name>
<feature type="compositionally biased region" description="Polar residues" evidence="1">
    <location>
        <begin position="589"/>
        <end position="603"/>
    </location>
</feature>
<feature type="compositionally biased region" description="Basic and acidic residues" evidence="1">
    <location>
        <begin position="112"/>
        <end position="124"/>
    </location>
</feature>
<dbReference type="GO" id="GO:0005759">
    <property type="term" value="C:mitochondrial matrix"/>
    <property type="evidence" value="ECO:0000318"/>
    <property type="project" value="GO_Central"/>
</dbReference>
<feature type="region of interest" description="Disordered" evidence="1">
    <location>
        <begin position="564"/>
        <end position="653"/>
    </location>
</feature>
<dbReference type="PANTHER" id="PTHR21228:SF40">
    <property type="entry name" value="LD45607P"/>
    <property type="match status" value="1"/>
</dbReference>
<dbReference type="OrthoDB" id="385235at2759"/>
<dbReference type="PANTHER" id="PTHR21228">
    <property type="entry name" value="FAST LEU-RICH DOMAIN-CONTAINING"/>
    <property type="match status" value="1"/>
</dbReference>
<dbReference type="AlphaFoldDB" id="A0A1Y1HM57"/>
<dbReference type="GO" id="GO:0009507">
    <property type="term" value="C:chloroplast"/>
    <property type="evidence" value="ECO:0007669"/>
    <property type="project" value="GOC"/>
</dbReference>
<protein>
    <recommendedName>
        <fullName evidence="2">RAP domain-containing protein</fullName>
    </recommendedName>
</protein>
<dbReference type="PROSITE" id="PS51286">
    <property type="entry name" value="RAP"/>
    <property type="match status" value="1"/>
</dbReference>
<reference evidence="3 4" key="1">
    <citation type="journal article" date="2014" name="Nat. Commun.">
        <title>Klebsormidium flaccidum genome reveals primary factors for plant terrestrial adaptation.</title>
        <authorList>
            <person name="Hori K."/>
            <person name="Maruyama F."/>
            <person name="Fujisawa T."/>
            <person name="Togashi T."/>
            <person name="Yamamoto N."/>
            <person name="Seo M."/>
            <person name="Sato S."/>
            <person name="Yamada T."/>
            <person name="Mori H."/>
            <person name="Tajima N."/>
            <person name="Moriyama T."/>
            <person name="Ikeuchi M."/>
            <person name="Watanabe M."/>
            <person name="Wada H."/>
            <person name="Kobayashi K."/>
            <person name="Saito M."/>
            <person name="Masuda T."/>
            <person name="Sasaki-Sekimoto Y."/>
            <person name="Mashiguchi K."/>
            <person name="Awai K."/>
            <person name="Shimojima M."/>
            <person name="Masuda S."/>
            <person name="Iwai M."/>
            <person name="Nobusawa T."/>
            <person name="Narise T."/>
            <person name="Kondo S."/>
            <person name="Saito H."/>
            <person name="Sato R."/>
            <person name="Murakawa M."/>
            <person name="Ihara Y."/>
            <person name="Oshima-Yamada Y."/>
            <person name="Ohtaka K."/>
            <person name="Satoh M."/>
            <person name="Sonobe K."/>
            <person name="Ishii M."/>
            <person name="Ohtani R."/>
            <person name="Kanamori-Sato M."/>
            <person name="Honoki R."/>
            <person name="Miyazaki D."/>
            <person name="Mochizuki H."/>
            <person name="Umetsu J."/>
            <person name="Higashi K."/>
            <person name="Shibata D."/>
            <person name="Kamiya Y."/>
            <person name="Sato N."/>
            <person name="Nakamura Y."/>
            <person name="Tabata S."/>
            <person name="Ida S."/>
            <person name="Kurokawa K."/>
            <person name="Ohta H."/>
        </authorList>
    </citation>
    <scope>NUCLEOTIDE SEQUENCE [LARGE SCALE GENOMIC DNA]</scope>
    <source>
        <strain evidence="3 4">NIES-2285</strain>
    </source>
</reference>
<feature type="region of interest" description="Disordered" evidence="1">
    <location>
        <begin position="153"/>
        <end position="177"/>
    </location>
</feature>
<sequence length="941" mass="103802">MASAGICRTPAGRTSCFCGWENSTYTSRLAAQPASGGVVVSGFLTRVPASFRRSGLLSSGCLGPLKRLQKRCDALERFNNVRAGAKKKAASKLVASAKKGSAKGTAVLEVEKEEAAPQLEKAESAEEDDLGDGFENEEEAKAFAAQFADFFEEDDSEEDDNENEEGGNEYEEEEDGPVEIDWEYGSDLGSKLGEVFDPIDLGIGKEWPKPWAEVPETYNWSTRTAARREESAKLHRIDMSYLNADEERKERLKQKRKLREKGLLRTRWDNEKEVFNDNELLSVNGRIIRGPEDAWAAWMADRGRDDILGETDWKALGIEKPRPVTFAEKLGKVTRAEAQRRRKKARVDPNQEEYLHKRILDAKTMDEVLEAMEAAFDEAGISYSGQVERDWAPMGALSSVNIAMAVHRVGRFAFREGLSRKDKMSLLRQAPVQRLLRMAYEVLGRCDPQGVANMAWGLSRLAGAGLLPSDYLDEVAKQAIRRLRKARPQHLANLAGAFASLNHAAPLLMDGVLVHACARGVAAFRPQEVAQIVWSCAVLNHSPTKFLDEIDAWVAEQTAKFEAEKLESQQTTGALRGSLPWREYEDEPSSTNPETLDSSSKSLETGEIENGSGREDKPSFLEARASVSQGASDSSQSEKLRTSDETVSTSSGKSALHALSAQVDELAGKVNELAASLRPSDGPTLASESGSGAFDSLSGQSESGSGASESESGASEASTSARPSFTQFFGLGAGNPFAEYGALHVANLAWAYAVLGETRRPAFARIWEEVERKRSVAFDEKMMSQLWQVHLTLKLEEQDLNLDLEPALLKQKAEQVWNAEKDGEKTVSTYQLELERALSDMGKQFSAEYTDAEYSIDVAIPAERIAFEVDGPSHFARNTGTPLGATLLKRRHLAASGWTVLPINFNYWDTLKGEKEQQGYLKQLLRTAKDKERANDFVVKR</sequence>